<feature type="transmembrane region" description="Helical" evidence="9">
    <location>
        <begin position="250"/>
        <end position="267"/>
    </location>
</feature>
<dbReference type="AlphaFoldDB" id="A0A1T4K161"/>
<dbReference type="FunFam" id="1.20.1640.10:FF:000004">
    <property type="entry name" value="Protein translocase subunit SecD"/>
    <property type="match status" value="1"/>
</dbReference>
<dbReference type="GO" id="GO:0043952">
    <property type="term" value="P:protein transport by the Sec complex"/>
    <property type="evidence" value="ECO:0007669"/>
    <property type="project" value="UniProtKB-UniRule"/>
</dbReference>
<name>A0A1T4K161_9FIRM</name>
<keyword evidence="4 9" id="KW-0812">Transmembrane</keyword>
<accession>A0A1T4K161</accession>
<proteinExistence type="inferred from homology"/>
<evidence type="ECO:0000259" key="10">
    <source>
        <dbReference type="Pfam" id="PF02355"/>
    </source>
</evidence>
<evidence type="ECO:0000256" key="6">
    <source>
        <dbReference type="ARBA" id="ARBA00022989"/>
    </source>
</evidence>
<evidence type="ECO:0000259" key="12">
    <source>
        <dbReference type="Pfam" id="PF22599"/>
    </source>
</evidence>
<dbReference type="EMBL" id="FUWV01000001">
    <property type="protein sequence ID" value="SJZ36190.1"/>
    <property type="molecule type" value="Genomic_DNA"/>
</dbReference>
<dbReference type="Pfam" id="PF22599">
    <property type="entry name" value="SecDF_P1_head"/>
    <property type="match status" value="1"/>
</dbReference>
<feature type="domain" description="Protein translocase subunit SecDF P1" evidence="11">
    <location>
        <begin position="70"/>
        <end position="126"/>
    </location>
</feature>
<dbReference type="HAMAP" id="MF_01463_B">
    <property type="entry name" value="SecD_B"/>
    <property type="match status" value="1"/>
</dbReference>
<dbReference type="PANTHER" id="PTHR30081:SF1">
    <property type="entry name" value="PROTEIN TRANSLOCASE SUBUNIT SECD"/>
    <property type="match status" value="1"/>
</dbReference>
<dbReference type="PRINTS" id="PR00702">
    <property type="entry name" value="ACRIFLAVINRP"/>
</dbReference>
<feature type="transmembrane region" description="Helical" evidence="9">
    <location>
        <begin position="342"/>
        <end position="367"/>
    </location>
</feature>
<dbReference type="GO" id="GO:0006605">
    <property type="term" value="P:protein targeting"/>
    <property type="evidence" value="ECO:0007669"/>
    <property type="project" value="UniProtKB-UniRule"/>
</dbReference>
<comment type="subcellular location">
    <subcellularLocation>
        <location evidence="1 9">Cell membrane</location>
        <topology evidence="1 9">Multi-pass membrane protein</topology>
    </subcellularLocation>
</comment>
<dbReference type="InterPro" id="IPR054384">
    <property type="entry name" value="SecDF_P1_head"/>
</dbReference>
<dbReference type="SUPFAM" id="SSF82866">
    <property type="entry name" value="Multidrug efflux transporter AcrB transmembrane domain"/>
    <property type="match status" value="1"/>
</dbReference>
<feature type="transmembrane region" description="Helical" evidence="9">
    <location>
        <begin position="300"/>
        <end position="321"/>
    </location>
</feature>
<evidence type="ECO:0000256" key="7">
    <source>
        <dbReference type="ARBA" id="ARBA00023010"/>
    </source>
</evidence>
<evidence type="ECO:0000256" key="1">
    <source>
        <dbReference type="ARBA" id="ARBA00004651"/>
    </source>
</evidence>
<dbReference type="Pfam" id="PF21760">
    <property type="entry name" value="SecD_1st"/>
    <property type="match status" value="1"/>
</dbReference>
<evidence type="ECO:0000256" key="8">
    <source>
        <dbReference type="ARBA" id="ARBA00023136"/>
    </source>
</evidence>
<evidence type="ECO:0000256" key="4">
    <source>
        <dbReference type="ARBA" id="ARBA00022692"/>
    </source>
</evidence>
<dbReference type="GO" id="GO:0015450">
    <property type="term" value="F:protein-transporting ATPase activity"/>
    <property type="evidence" value="ECO:0007669"/>
    <property type="project" value="InterPro"/>
</dbReference>
<dbReference type="InterPro" id="IPR022646">
    <property type="entry name" value="SecD/SecF_CS"/>
</dbReference>
<keyword evidence="2 9" id="KW-0813">Transport</keyword>
<dbReference type="NCBIfam" id="TIGR01129">
    <property type="entry name" value="secD"/>
    <property type="match status" value="1"/>
</dbReference>
<comment type="similarity">
    <text evidence="9">Belongs to the SecD/SecF family. SecD subfamily.</text>
</comment>
<protein>
    <recommendedName>
        <fullName evidence="9">Protein translocase subunit SecD</fullName>
    </recommendedName>
</protein>
<keyword evidence="7 9" id="KW-0811">Translocation</keyword>
<dbReference type="PANTHER" id="PTHR30081">
    <property type="entry name" value="PROTEIN-EXPORT MEMBRANE PROTEIN SEC"/>
    <property type="match status" value="1"/>
</dbReference>
<gene>
    <name evidence="9" type="primary">secD</name>
    <name evidence="13" type="ORF">SAMN02745973_00276</name>
</gene>
<dbReference type="InterPro" id="IPR005791">
    <property type="entry name" value="SecD"/>
</dbReference>
<comment type="caution">
    <text evidence="9">Lacks conserved residue(s) required for the propagation of feature annotation.</text>
</comment>
<sequence length="414" mass="44420">MNLKKFIILIIIIAIIAFGVYTAINGLRLGNYQILPLKEGINLGLDLRGGVYVVLEAKGSKEDPITDEKMSRAIATIRQRVDGLGVSEATVTKQGQNRIRVSIPDIQDQDKALDMIGKTAQLEFIGPDKNVILTGEQVEDSQAVYQQTQTGEQPVVTLKFNKKGTAAFAKATKEFINQPISIVLDGEVISAPIVQSTITNGEAVITGQSTLEEASDLSTLIRAGALPVSLEPVEVRTVGPILGQDALSQSIKAAIIGVSLVFVFMILRYRLLGIVASLALVVYILLFFLVLVSIDSTLTLPGIAGLILSIGMAVDANIIIFERVKEELKLGKTLRSALDSGFSRALTSILDSNITTIIAGIVLFFFGSGSIKGFAVTLMIGIIVSMITAVLVTRYLLRLVVGTNLFTNIKLYGA</sequence>
<organism evidence="13 14">
    <name type="scientific">Garciella nitratireducens DSM 15102</name>
    <dbReference type="NCBI Taxonomy" id="1121911"/>
    <lineage>
        <taxon>Bacteria</taxon>
        <taxon>Bacillati</taxon>
        <taxon>Bacillota</taxon>
        <taxon>Clostridia</taxon>
        <taxon>Eubacteriales</taxon>
        <taxon>Eubacteriaceae</taxon>
        <taxon>Garciella</taxon>
    </lineage>
</organism>
<dbReference type="GO" id="GO:0065002">
    <property type="term" value="P:intracellular protein transmembrane transport"/>
    <property type="evidence" value="ECO:0007669"/>
    <property type="project" value="UniProtKB-UniRule"/>
</dbReference>
<evidence type="ECO:0000256" key="5">
    <source>
        <dbReference type="ARBA" id="ARBA00022927"/>
    </source>
</evidence>
<dbReference type="InterPro" id="IPR048634">
    <property type="entry name" value="SecD_SecF_C"/>
</dbReference>
<dbReference type="Gene3D" id="1.20.1640.10">
    <property type="entry name" value="Multidrug efflux transporter AcrB transmembrane domain"/>
    <property type="match status" value="1"/>
</dbReference>
<comment type="subunit">
    <text evidence="9">Forms a complex with SecF. Part of the essential Sec protein translocation apparatus which comprises SecA, SecYEG and auxiliary proteins SecDF. Other proteins may also be involved.</text>
</comment>
<dbReference type="InterPro" id="IPR048631">
    <property type="entry name" value="SecD_1st"/>
</dbReference>
<dbReference type="InterPro" id="IPR022813">
    <property type="entry name" value="SecD/SecF_arch_bac"/>
</dbReference>
<evidence type="ECO:0000313" key="14">
    <source>
        <dbReference type="Proteomes" id="UP000196365"/>
    </source>
</evidence>
<feature type="transmembrane region" description="Helical" evidence="9">
    <location>
        <begin position="274"/>
        <end position="294"/>
    </location>
</feature>
<dbReference type="GO" id="GO:0005886">
    <property type="term" value="C:plasma membrane"/>
    <property type="evidence" value="ECO:0007669"/>
    <property type="project" value="UniProtKB-SubCell"/>
</dbReference>
<dbReference type="Proteomes" id="UP000196365">
    <property type="component" value="Unassembled WGS sequence"/>
</dbReference>
<dbReference type="Pfam" id="PF02355">
    <property type="entry name" value="SecD_SecF_C"/>
    <property type="match status" value="1"/>
</dbReference>
<keyword evidence="3 9" id="KW-1003">Cell membrane</keyword>
<comment type="function">
    <text evidence="9">Part of the Sec protein translocase complex. Interacts with the SecYEG preprotein conducting channel. SecDF uses the proton motive force (PMF) to complete protein translocation after the ATP-dependent function of SecA.</text>
</comment>
<keyword evidence="5 9" id="KW-0653">Protein transport</keyword>
<dbReference type="RefSeq" id="WP_087677716.1">
    <property type="nucleotide sequence ID" value="NZ_FUWV01000001.1"/>
</dbReference>
<dbReference type="InterPro" id="IPR001036">
    <property type="entry name" value="Acrflvin-R"/>
</dbReference>
<keyword evidence="8 9" id="KW-0472">Membrane</keyword>
<dbReference type="NCBIfam" id="TIGR00916">
    <property type="entry name" value="2A0604s01"/>
    <property type="match status" value="1"/>
</dbReference>
<dbReference type="InterPro" id="IPR055344">
    <property type="entry name" value="SecD_SecF_C_bact"/>
</dbReference>
<evidence type="ECO:0000259" key="11">
    <source>
        <dbReference type="Pfam" id="PF21760"/>
    </source>
</evidence>
<feature type="domain" description="Protein export membrane protein SecD/SecF C-terminal" evidence="10">
    <location>
        <begin position="230"/>
        <end position="398"/>
    </location>
</feature>
<keyword evidence="6 9" id="KW-1133">Transmembrane helix</keyword>
<evidence type="ECO:0000256" key="3">
    <source>
        <dbReference type="ARBA" id="ARBA00022475"/>
    </source>
</evidence>
<evidence type="ECO:0000313" key="13">
    <source>
        <dbReference type="EMBL" id="SJZ36190.1"/>
    </source>
</evidence>
<evidence type="ECO:0000256" key="2">
    <source>
        <dbReference type="ARBA" id="ARBA00022448"/>
    </source>
</evidence>
<reference evidence="13 14" key="1">
    <citation type="submission" date="2017-02" db="EMBL/GenBank/DDBJ databases">
        <authorList>
            <person name="Peterson S.W."/>
        </authorList>
    </citation>
    <scope>NUCLEOTIDE SEQUENCE [LARGE SCALE GENOMIC DNA]</scope>
    <source>
        <strain evidence="13 14">DSM 15102</strain>
    </source>
</reference>
<dbReference type="Gene3D" id="3.30.70.3220">
    <property type="match status" value="1"/>
</dbReference>
<dbReference type="OrthoDB" id="9805019at2"/>
<dbReference type="Pfam" id="PF07549">
    <property type="entry name" value="Sec_GG"/>
    <property type="match status" value="1"/>
</dbReference>
<feature type="domain" description="SecDF P1 head subdomain" evidence="12">
    <location>
        <begin position="128"/>
        <end position="228"/>
    </location>
</feature>
<evidence type="ECO:0000256" key="9">
    <source>
        <dbReference type="HAMAP-Rule" id="MF_01463"/>
    </source>
</evidence>
<feature type="transmembrane region" description="Helical" evidence="9">
    <location>
        <begin position="373"/>
        <end position="397"/>
    </location>
</feature>
<keyword evidence="14" id="KW-1185">Reference proteome</keyword>